<feature type="region of interest" description="Disordered" evidence="5">
    <location>
        <begin position="1"/>
        <end position="30"/>
    </location>
</feature>
<keyword evidence="2" id="KW-0238">DNA-binding</keyword>
<dbReference type="Pfam" id="PF03479">
    <property type="entry name" value="PCC"/>
    <property type="match status" value="1"/>
</dbReference>
<dbReference type="GO" id="GO:0003680">
    <property type="term" value="F:minor groove of adenine-thymine-rich DNA binding"/>
    <property type="evidence" value="ECO:0007669"/>
    <property type="project" value="InterPro"/>
</dbReference>
<evidence type="ECO:0000313" key="7">
    <source>
        <dbReference type="EMBL" id="QCD79347.1"/>
    </source>
</evidence>
<dbReference type="EMBL" id="CP039345">
    <property type="protein sequence ID" value="QCD79347.1"/>
    <property type="molecule type" value="Genomic_DNA"/>
</dbReference>
<dbReference type="Gramene" id="Vigun06g027700.1.v1.2">
    <property type="protein sequence ID" value="Vigun06g027700.1.v1.2.CDS.1"/>
    <property type="gene ID" value="Vigun06g027700.v1.2"/>
</dbReference>
<proteinExistence type="predicted"/>
<keyword evidence="8" id="KW-1185">Reference proteome</keyword>
<reference evidence="7 8" key="1">
    <citation type="submission" date="2019-04" db="EMBL/GenBank/DDBJ databases">
        <title>An improved genome assembly and genetic linkage map for asparagus bean, Vigna unguiculata ssp. sesquipedialis.</title>
        <authorList>
            <person name="Xia Q."/>
            <person name="Zhang R."/>
            <person name="Dong Y."/>
        </authorList>
    </citation>
    <scope>NUCLEOTIDE SEQUENCE [LARGE SCALE GENOMIC DNA]</scope>
    <source>
        <tissue evidence="7">Leaf</tissue>
    </source>
</reference>
<dbReference type="InterPro" id="IPR014476">
    <property type="entry name" value="AHL15-29"/>
</dbReference>
<organism evidence="7 8">
    <name type="scientific">Vigna unguiculata</name>
    <name type="common">Cowpea</name>
    <dbReference type="NCBI Taxonomy" id="3917"/>
    <lineage>
        <taxon>Eukaryota</taxon>
        <taxon>Viridiplantae</taxon>
        <taxon>Streptophyta</taxon>
        <taxon>Embryophyta</taxon>
        <taxon>Tracheophyta</taxon>
        <taxon>Spermatophyta</taxon>
        <taxon>Magnoliopsida</taxon>
        <taxon>eudicotyledons</taxon>
        <taxon>Gunneridae</taxon>
        <taxon>Pentapetalae</taxon>
        <taxon>rosids</taxon>
        <taxon>fabids</taxon>
        <taxon>Fabales</taxon>
        <taxon>Fabaceae</taxon>
        <taxon>Papilionoideae</taxon>
        <taxon>50 kb inversion clade</taxon>
        <taxon>NPAAA clade</taxon>
        <taxon>indigoferoid/millettioid clade</taxon>
        <taxon>Phaseoleae</taxon>
        <taxon>Vigna</taxon>
    </lineage>
</organism>
<dbReference type="SUPFAM" id="SSF117856">
    <property type="entry name" value="AF0104/ALDC/Ptd012-like"/>
    <property type="match status" value="1"/>
</dbReference>
<dbReference type="Proteomes" id="UP000501690">
    <property type="component" value="Linkage Group LG1"/>
</dbReference>
<dbReference type="Gene3D" id="3.30.1330.80">
    <property type="entry name" value="Hypothetical protein, similar to alpha- acetolactate decarboxylase, domain 2"/>
    <property type="match status" value="1"/>
</dbReference>
<feature type="domain" description="PPC" evidence="6">
    <location>
        <begin position="32"/>
        <end position="173"/>
    </location>
</feature>
<evidence type="ECO:0000256" key="5">
    <source>
        <dbReference type="SAM" id="MobiDB-lite"/>
    </source>
</evidence>
<keyword evidence="1" id="KW-0805">Transcription regulation</keyword>
<name>A0A4D6KU30_VIGUN</name>
<dbReference type="GO" id="GO:0005634">
    <property type="term" value="C:nucleus"/>
    <property type="evidence" value="ECO:0007669"/>
    <property type="project" value="TreeGrafter"/>
</dbReference>
<evidence type="ECO:0000313" key="8">
    <source>
        <dbReference type="Proteomes" id="UP000501690"/>
    </source>
</evidence>
<evidence type="ECO:0000256" key="1">
    <source>
        <dbReference type="ARBA" id="ARBA00023015"/>
    </source>
</evidence>
<gene>
    <name evidence="7" type="ORF">DEO72_LG1g2986</name>
</gene>
<dbReference type="PROSITE" id="PS51742">
    <property type="entry name" value="PPC"/>
    <property type="match status" value="1"/>
</dbReference>
<dbReference type="AlphaFoldDB" id="A0A4D6KU30"/>
<keyword evidence="3" id="KW-0804">Transcription</keyword>
<sequence length="192" mass="21332">MDSPAKKPRGRPPGSKNKKTSSPSLLRPEPDESSMKLFAFNVPPNIDIMGFIFDIAHKDNVNVTVLNASGTINSLILHNSTIGVTDIIMHGPSTLLSLSGSYFYNTHNTLHPPFPLCFGINIFTSQDKILGGVIGGSLISGDAVSLTISTFKNPRFLNYTYQVEERHNNDNITSGDFNERDNLFRLNRVHWW</sequence>
<dbReference type="OrthoDB" id="10372443at2759"/>
<accession>A0A4D6KU30</accession>
<dbReference type="PANTHER" id="PTHR31100">
    <property type="entry name" value="AT-HOOK MOTIF NUCLEAR-LOCALIZED PROTEIN 15"/>
    <property type="match status" value="1"/>
</dbReference>
<protein>
    <recommendedName>
        <fullName evidence="6">PPC domain-containing protein</fullName>
    </recommendedName>
</protein>
<evidence type="ECO:0000256" key="3">
    <source>
        <dbReference type="ARBA" id="ARBA00023163"/>
    </source>
</evidence>
<feature type="compositionally biased region" description="Basic residues" evidence="5">
    <location>
        <begin position="1"/>
        <end position="10"/>
    </location>
</feature>
<dbReference type="InterPro" id="IPR005175">
    <property type="entry name" value="PPC_dom"/>
</dbReference>
<evidence type="ECO:0000256" key="4">
    <source>
        <dbReference type="ARBA" id="ARBA00023242"/>
    </source>
</evidence>
<evidence type="ECO:0000256" key="2">
    <source>
        <dbReference type="ARBA" id="ARBA00023125"/>
    </source>
</evidence>
<evidence type="ECO:0000259" key="6">
    <source>
        <dbReference type="PROSITE" id="PS51742"/>
    </source>
</evidence>
<dbReference type="GO" id="GO:0003700">
    <property type="term" value="F:DNA-binding transcription factor activity"/>
    <property type="evidence" value="ECO:0007669"/>
    <property type="project" value="TreeGrafter"/>
</dbReference>
<keyword evidence="4" id="KW-0539">Nucleus</keyword>
<dbReference type="PANTHER" id="PTHR31100:SF63">
    <property type="entry name" value="AT-HOOK MOTIF NUCLEAR-LOCALIZED PROTEIN"/>
    <property type="match status" value="1"/>
</dbReference>